<proteinExistence type="predicted"/>
<dbReference type="Proteomes" id="UP000235786">
    <property type="component" value="Unassembled WGS sequence"/>
</dbReference>
<organism evidence="1 2">
    <name type="scientific">Hyaloscypha variabilis (strain UAMH 11265 / GT02V1 / F)</name>
    <name type="common">Meliniomyces variabilis</name>
    <dbReference type="NCBI Taxonomy" id="1149755"/>
    <lineage>
        <taxon>Eukaryota</taxon>
        <taxon>Fungi</taxon>
        <taxon>Dikarya</taxon>
        <taxon>Ascomycota</taxon>
        <taxon>Pezizomycotina</taxon>
        <taxon>Leotiomycetes</taxon>
        <taxon>Helotiales</taxon>
        <taxon>Hyaloscyphaceae</taxon>
        <taxon>Hyaloscypha</taxon>
        <taxon>Hyaloscypha variabilis</taxon>
    </lineage>
</organism>
<gene>
    <name evidence="1" type="ORF">L207DRAFT_514149</name>
</gene>
<name>A0A2J6RI86_HYAVF</name>
<protein>
    <submittedName>
        <fullName evidence="1">Uncharacterized protein</fullName>
    </submittedName>
</protein>
<reference evidence="1 2" key="1">
    <citation type="submission" date="2016-04" db="EMBL/GenBank/DDBJ databases">
        <title>A degradative enzymes factory behind the ericoid mycorrhizal symbiosis.</title>
        <authorList>
            <consortium name="DOE Joint Genome Institute"/>
            <person name="Martino E."/>
            <person name="Morin E."/>
            <person name="Grelet G."/>
            <person name="Kuo A."/>
            <person name="Kohler A."/>
            <person name="Daghino S."/>
            <person name="Barry K."/>
            <person name="Choi C."/>
            <person name="Cichocki N."/>
            <person name="Clum A."/>
            <person name="Copeland A."/>
            <person name="Hainaut M."/>
            <person name="Haridas S."/>
            <person name="Labutti K."/>
            <person name="Lindquist E."/>
            <person name="Lipzen A."/>
            <person name="Khouja H.-R."/>
            <person name="Murat C."/>
            <person name="Ohm R."/>
            <person name="Olson A."/>
            <person name="Spatafora J."/>
            <person name="Veneault-Fourrey C."/>
            <person name="Henrissat B."/>
            <person name="Grigoriev I."/>
            <person name="Martin F."/>
            <person name="Perotto S."/>
        </authorList>
    </citation>
    <scope>NUCLEOTIDE SEQUENCE [LARGE SCALE GENOMIC DNA]</scope>
    <source>
        <strain evidence="1 2">F</strain>
    </source>
</reference>
<dbReference type="AlphaFoldDB" id="A0A2J6RI86"/>
<evidence type="ECO:0000313" key="2">
    <source>
        <dbReference type="Proteomes" id="UP000235786"/>
    </source>
</evidence>
<sequence length="82" mass="9243">MIHLVVAFSIYCEDAVSVQAEVIGKAYESRRSSVCTVTSVFIGTAWSLGNEISYLREFHGSKYDSRILREWRVVPEISRGQG</sequence>
<evidence type="ECO:0000313" key="1">
    <source>
        <dbReference type="EMBL" id="PMD38228.1"/>
    </source>
</evidence>
<dbReference type="EMBL" id="KZ613948">
    <property type="protein sequence ID" value="PMD38228.1"/>
    <property type="molecule type" value="Genomic_DNA"/>
</dbReference>
<accession>A0A2J6RI86</accession>
<keyword evidence="2" id="KW-1185">Reference proteome</keyword>